<dbReference type="InParanoid" id="A0A1V9XGU8"/>
<name>A0A1V9XGU8_9ACAR</name>
<dbReference type="EMBL" id="MNPL01011322">
    <property type="protein sequence ID" value="OQR72651.1"/>
    <property type="molecule type" value="Genomic_DNA"/>
</dbReference>
<evidence type="ECO:0000313" key="1">
    <source>
        <dbReference type="EMBL" id="OQR72651.1"/>
    </source>
</evidence>
<protein>
    <submittedName>
        <fullName evidence="1">Uncharacterized protein</fullName>
    </submittedName>
</protein>
<dbReference type="Proteomes" id="UP000192247">
    <property type="component" value="Unassembled WGS sequence"/>
</dbReference>
<accession>A0A1V9XGU8</accession>
<reference evidence="1 2" key="1">
    <citation type="journal article" date="2017" name="Gigascience">
        <title>Draft genome of the honey bee ectoparasitic mite, Tropilaelaps mercedesae, is shaped by the parasitic life history.</title>
        <authorList>
            <person name="Dong X."/>
            <person name="Armstrong S.D."/>
            <person name="Xia D."/>
            <person name="Makepeace B.L."/>
            <person name="Darby A.C."/>
            <person name="Kadowaki T."/>
        </authorList>
    </citation>
    <scope>NUCLEOTIDE SEQUENCE [LARGE SCALE GENOMIC DNA]</scope>
    <source>
        <strain evidence="1">Wuxi-XJTLU</strain>
    </source>
</reference>
<evidence type="ECO:0000313" key="2">
    <source>
        <dbReference type="Proteomes" id="UP000192247"/>
    </source>
</evidence>
<proteinExistence type="predicted"/>
<sequence length="47" mass="4718">MNAADCRVVVDGASLLSPLEKSSVVVDGVVAAAAAAYTALNLERQDG</sequence>
<organism evidence="1 2">
    <name type="scientific">Tropilaelaps mercedesae</name>
    <dbReference type="NCBI Taxonomy" id="418985"/>
    <lineage>
        <taxon>Eukaryota</taxon>
        <taxon>Metazoa</taxon>
        <taxon>Ecdysozoa</taxon>
        <taxon>Arthropoda</taxon>
        <taxon>Chelicerata</taxon>
        <taxon>Arachnida</taxon>
        <taxon>Acari</taxon>
        <taxon>Parasitiformes</taxon>
        <taxon>Mesostigmata</taxon>
        <taxon>Gamasina</taxon>
        <taxon>Dermanyssoidea</taxon>
        <taxon>Laelapidae</taxon>
        <taxon>Tropilaelaps</taxon>
    </lineage>
</organism>
<comment type="caution">
    <text evidence="1">The sequence shown here is derived from an EMBL/GenBank/DDBJ whole genome shotgun (WGS) entry which is preliminary data.</text>
</comment>
<keyword evidence="2" id="KW-1185">Reference proteome</keyword>
<dbReference type="AlphaFoldDB" id="A0A1V9XGU8"/>
<gene>
    <name evidence="1" type="ORF">BIW11_01262</name>
</gene>